<evidence type="ECO:0000313" key="2">
    <source>
        <dbReference type="Proteomes" id="UP001597460"/>
    </source>
</evidence>
<proteinExistence type="predicted"/>
<evidence type="ECO:0008006" key="3">
    <source>
        <dbReference type="Google" id="ProtNLM"/>
    </source>
</evidence>
<name>A0ABW5JI08_9BACT</name>
<gene>
    <name evidence="1" type="ORF">ACFSVN_04405</name>
</gene>
<accession>A0ABW5JI08</accession>
<sequence length="499" mass="57359">MFWNKKEAKHKLVVIGDSLSQGFNNGGVYRTDMNFPAMLHRCFDPKPDFDQPRFTAQAGIPLNIEVLVRGLSEEFGDEIEWSEVLPAAKHMVKTLKRIKKYWEGGFKDLSVDRSRPYHNQSIWGFNISDSWIVNEENSRHYIINNREQFTVFNMLPEHAKFTTARLVLNPSLKEQFQTRTQFDNATVLADDGGIENLIVCLGHNNMIAAVTDLKMIWTEKDDLEVFPGRRTHTIYRPEHFEDQYRKMAKKVKALGAQRVFVPTLPYVTIPPVIRGVNSDLSSKRLGYFDYYTRFWIWDEDFHPDKHPHLTKDEAIQLDLTMDAYNAIIKKVADEYGWHVVPMAKNVAGMARRRLGGELVRDFPKGLADALKAQNSTAHLVDENGEVNLSTDFIRLNDHGKLYKGGIFSLDGLHPTTIGYGLMANVYLKTMARAGVKFQHSINWEEVVREDSLISDPPKLLAELRVVLRFLAMNHQEKVFSISKNILSQVMELVSPRHQQ</sequence>
<dbReference type="Gene3D" id="3.40.50.1110">
    <property type="entry name" value="SGNH hydrolase"/>
    <property type="match status" value="1"/>
</dbReference>
<protein>
    <recommendedName>
        <fullName evidence="3">GDSL-like Lipase/Acylhydrolase</fullName>
    </recommendedName>
</protein>
<dbReference type="EMBL" id="JBHULI010000005">
    <property type="protein sequence ID" value="MFD2531682.1"/>
    <property type="molecule type" value="Genomic_DNA"/>
</dbReference>
<organism evidence="1 2">
    <name type="scientific">Gracilimonas halophila</name>
    <dbReference type="NCBI Taxonomy" id="1834464"/>
    <lineage>
        <taxon>Bacteria</taxon>
        <taxon>Pseudomonadati</taxon>
        <taxon>Balneolota</taxon>
        <taxon>Balneolia</taxon>
        <taxon>Balneolales</taxon>
        <taxon>Balneolaceae</taxon>
        <taxon>Gracilimonas</taxon>
    </lineage>
</organism>
<keyword evidence="2" id="KW-1185">Reference proteome</keyword>
<evidence type="ECO:0000313" key="1">
    <source>
        <dbReference type="EMBL" id="MFD2531682.1"/>
    </source>
</evidence>
<dbReference type="SUPFAM" id="SSF52266">
    <property type="entry name" value="SGNH hydrolase"/>
    <property type="match status" value="1"/>
</dbReference>
<comment type="caution">
    <text evidence="1">The sequence shown here is derived from an EMBL/GenBank/DDBJ whole genome shotgun (WGS) entry which is preliminary data.</text>
</comment>
<dbReference type="InterPro" id="IPR036514">
    <property type="entry name" value="SGNH_hydro_sf"/>
</dbReference>
<reference evidence="2" key="1">
    <citation type="journal article" date="2019" name="Int. J. Syst. Evol. Microbiol.">
        <title>The Global Catalogue of Microorganisms (GCM) 10K type strain sequencing project: providing services to taxonomists for standard genome sequencing and annotation.</title>
        <authorList>
            <consortium name="The Broad Institute Genomics Platform"/>
            <consortium name="The Broad Institute Genome Sequencing Center for Infectious Disease"/>
            <person name="Wu L."/>
            <person name="Ma J."/>
        </authorList>
    </citation>
    <scope>NUCLEOTIDE SEQUENCE [LARGE SCALE GENOMIC DNA]</scope>
    <source>
        <strain evidence="2">KCTC 52042</strain>
    </source>
</reference>
<dbReference type="RefSeq" id="WP_390299189.1">
    <property type="nucleotide sequence ID" value="NZ_JBHULI010000005.1"/>
</dbReference>
<dbReference type="Proteomes" id="UP001597460">
    <property type="component" value="Unassembled WGS sequence"/>
</dbReference>